<dbReference type="InterPro" id="IPR021109">
    <property type="entry name" value="Peptidase_aspartic_dom_sf"/>
</dbReference>
<dbReference type="PROSITE" id="PS50175">
    <property type="entry name" value="ASP_PROT_RETROV"/>
    <property type="match status" value="1"/>
</dbReference>
<feature type="non-terminal residue" evidence="4">
    <location>
        <position position="358"/>
    </location>
</feature>
<evidence type="ECO:0000313" key="5">
    <source>
        <dbReference type="Proteomes" id="UP000740883"/>
    </source>
</evidence>
<accession>A0A9P6GUR6</accession>
<keyword evidence="2" id="KW-0378">Hydrolase</keyword>
<name>A0A9P6GUR6_9MICR</name>
<keyword evidence="1" id="KW-0645">Protease</keyword>
<evidence type="ECO:0000256" key="2">
    <source>
        <dbReference type="ARBA" id="ARBA00022801"/>
    </source>
</evidence>
<keyword evidence="5" id="KW-1185">Reference proteome</keyword>
<dbReference type="SUPFAM" id="SSF50630">
    <property type="entry name" value="Acid proteases"/>
    <property type="match status" value="1"/>
</dbReference>
<evidence type="ECO:0000313" key="4">
    <source>
        <dbReference type="EMBL" id="KAF9750351.1"/>
    </source>
</evidence>
<protein>
    <recommendedName>
        <fullName evidence="3">Peptidase A2 domain-containing protein</fullName>
    </recommendedName>
</protein>
<dbReference type="InterPro" id="IPR001969">
    <property type="entry name" value="Aspartic_peptidase_AS"/>
</dbReference>
<organism evidence="4 5">
    <name type="scientific">Nosema granulosis</name>
    <dbReference type="NCBI Taxonomy" id="83296"/>
    <lineage>
        <taxon>Eukaryota</taxon>
        <taxon>Fungi</taxon>
        <taxon>Fungi incertae sedis</taxon>
        <taxon>Microsporidia</taxon>
        <taxon>Nosematidae</taxon>
        <taxon>Nosema</taxon>
    </lineage>
</organism>
<dbReference type="AlphaFoldDB" id="A0A9P6GUR6"/>
<feature type="domain" description="Peptidase A2" evidence="3">
    <location>
        <begin position="274"/>
        <end position="351"/>
    </location>
</feature>
<dbReference type="InterPro" id="IPR001995">
    <property type="entry name" value="Peptidase_A2_cat"/>
</dbReference>
<dbReference type="PROSITE" id="PS00141">
    <property type="entry name" value="ASP_PROTEASE"/>
    <property type="match status" value="1"/>
</dbReference>
<proteinExistence type="predicted"/>
<dbReference type="OrthoDB" id="2195731at2759"/>
<sequence length="358" mass="40568">MATATNSMREFHGKPEEDAAVWLRDVLLIARLGRFTEEDTLKAVVLKLRDTALAWASELIEQREWRINLEEFTLLFKKRFSNLYKTEVSLSKFLKAPSPSTREEFSALLNAGTILFEQKLMNSCALAQVLIGKCPDNIKGLLFQAIEQYNDWQSFIQRAEQVAWLAYPDLTLNRVTSSQQPTKNQTIKATSGRGKRYCELHGEGSHDSEHCRTLTLIKSKGWSKKIHSRLEAITEDEADKYEQDNIKQHFIYSTCSYFSSNPFFITGTISGTPRTCLLDTGADLSIMHEQMIPPGAETEKFSGSIFSACGSILPISKKLRSVEVMVLGKKIRFSPLITRKEPKYIIIGADVLIHHPEL</sequence>
<dbReference type="Gene3D" id="2.40.70.10">
    <property type="entry name" value="Acid Proteases"/>
    <property type="match status" value="1"/>
</dbReference>
<dbReference type="InterPro" id="IPR018061">
    <property type="entry name" value="Retropepsins"/>
</dbReference>
<dbReference type="EMBL" id="SBJO01001128">
    <property type="protein sequence ID" value="KAF9750351.1"/>
    <property type="molecule type" value="Genomic_DNA"/>
</dbReference>
<dbReference type="GO" id="GO:0006508">
    <property type="term" value="P:proteolysis"/>
    <property type="evidence" value="ECO:0007669"/>
    <property type="project" value="InterPro"/>
</dbReference>
<dbReference type="Pfam" id="PF00077">
    <property type="entry name" value="RVP"/>
    <property type="match status" value="1"/>
</dbReference>
<dbReference type="GO" id="GO:0004190">
    <property type="term" value="F:aspartic-type endopeptidase activity"/>
    <property type="evidence" value="ECO:0007669"/>
    <property type="project" value="UniProtKB-KW"/>
</dbReference>
<reference evidence="4 5" key="1">
    <citation type="journal article" date="2020" name="Genome Biol. Evol.">
        <title>Comparative genomics of strictly vertically transmitted, feminizing microsporidia endosymbionts of amphipod crustaceans.</title>
        <authorList>
            <person name="Cormier A."/>
            <person name="Chebbi M.A."/>
            <person name="Giraud I."/>
            <person name="Wattier R."/>
            <person name="Teixeira M."/>
            <person name="Gilbert C."/>
            <person name="Rigaud T."/>
            <person name="Cordaux R."/>
        </authorList>
    </citation>
    <scope>NUCLEOTIDE SEQUENCE [LARGE SCALE GENOMIC DNA]</scope>
    <source>
        <strain evidence="4 5">Ou3-Ou53</strain>
    </source>
</reference>
<keyword evidence="1" id="KW-0064">Aspartyl protease</keyword>
<evidence type="ECO:0000259" key="3">
    <source>
        <dbReference type="PROSITE" id="PS50175"/>
    </source>
</evidence>
<dbReference type="Proteomes" id="UP000740883">
    <property type="component" value="Unassembled WGS sequence"/>
</dbReference>
<gene>
    <name evidence="4" type="ORF">NGRA_3443</name>
</gene>
<evidence type="ECO:0000256" key="1">
    <source>
        <dbReference type="ARBA" id="ARBA00022750"/>
    </source>
</evidence>
<comment type="caution">
    <text evidence="4">The sequence shown here is derived from an EMBL/GenBank/DDBJ whole genome shotgun (WGS) entry which is preliminary data.</text>
</comment>